<protein>
    <recommendedName>
        <fullName evidence="4">ABC transporter permease</fullName>
    </recommendedName>
</protein>
<keyword evidence="3" id="KW-1185">Reference proteome</keyword>
<keyword evidence="1" id="KW-1133">Transmembrane helix</keyword>
<feature type="transmembrane region" description="Helical" evidence="1">
    <location>
        <begin position="260"/>
        <end position="280"/>
    </location>
</feature>
<evidence type="ECO:0008006" key="4">
    <source>
        <dbReference type="Google" id="ProtNLM"/>
    </source>
</evidence>
<keyword evidence="1" id="KW-0812">Transmembrane</keyword>
<accession>A0A329U6A2</accession>
<feature type="transmembrane region" description="Helical" evidence="1">
    <location>
        <begin position="292"/>
        <end position="319"/>
    </location>
</feature>
<feature type="transmembrane region" description="Helical" evidence="1">
    <location>
        <begin position="6"/>
        <end position="29"/>
    </location>
</feature>
<organism evidence="2 3">
    <name type="scientific">Faecalibacterium hattorii</name>
    <dbReference type="NCBI Taxonomy" id="2935520"/>
    <lineage>
        <taxon>Bacteria</taxon>
        <taxon>Bacillati</taxon>
        <taxon>Bacillota</taxon>
        <taxon>Clostridia</taxon>
        <taxon>Eubacteriales</taxon>
        <taxon>Oscillospiraceae</taxon>
        <taxon>Faecalibacterium</taxon>
    </lineage>
</organism>
<feature type="transmembrane region" description="Helical" evidence="1">
    <location>
        <begin position="331"/>
        <end position="348"/>
    </location>
</feature>
<dbReference type="AlphaFoldDB" id="A0A329U6A2"/>
<dbReference type="Proteomes" id="UP000250429">
    <property type="component" value="Unassembled WGS sequence"/>
</dbReference>
<feature type="transmembrane region" description="Helical" evidence="1">
    <location>
        <begin position="369"/>
        <end position="390"/>
    </location>
</feature>
<feature type="transmembrane region" description="Helical" evidence="1">
    <location>
        <begin position="41"/>
        <end position="60"/>
    </location>
</feature>
<gene>
    <name evidence="2" type="ORF">C4N23_12260</name>
</gene>
<evidence type="ECO:0000313" key="3">
    <source>
        <dbReference type="Proteomes" id="UP000250429"/>
    </source>
</evidence>
<keyword evidence="1" id="KW-0472">Membrane</keyword>
<feature type="transmembrane region" description="Helical" evidence="1">
    <location>
        <begin position="228"/>
        <end position="254"/>
    </location>
</feature>
<sequence length="432" mass="48257">MNLNFYTLSVIYLVYSFLGWVGETVVATIKGRQFTNRGMASGPFCFVYGTAGVLLAVGLADLRTNWLALFAGSFLIATVVEWVTAKFLERVHHRRWWDYSGKKFNLDGYVCLQYSVLWGVLGAVSVRWGNDLLLRLCAFFPPLLFHIAIWVSMSIAALDQISAAVVVERYAAKHPRLEQLGQELGKGKSRLQQKIAASVERRIQKAYPEAARPEPTTTAEKAMSFSDLVWLFVVGAFLGDVVETIFCRVTAGVWMSRSSLVWGPFSVVWGLALVLAAVLLRGSERKSESRIFWFGVILGGAYEYVCSAVTELLFGTVFWDYSGFKFNLGGRINLLYCFFWGIAAVAWIRYGYPLVAKGMNKLKTHIRPWMTAALAVFMAVNMGVSTLALARYDARTSGVEAATPLAVFLDAHFDNARMERIYPNAKKVEKAE</sequence>
<dbReference type="EMBL" id="PRLC01000020">
    <property type="protein sequence ID" value="RAW56616.1"/>
    <property type="molecule type" value="Genomic_DNA"/>
</dbReference>
<dbReference type="InterPro" id="IPR010540">
    <property type="entry name" value="CmpB_TMEM229"/>
</dbReference>
<feature type="transmembrane region" description="Helical" evidence="1">
    <location>
        <begin position="106"/>
        <end position="126"/>
    </location>
</feature>
<dbReference type="RefSeq" id="WP_112146344.1">
    <property type="nucleotide sequence ID" value="NZ_PRLC01000020.1"/>
</dbReference>
<comment type="caution">
    <text evidence="2">The sequence shown here is derived from an EMBL/GenBank/DDBJ whole genome shotgun (WGS) entry which is preliminary data.</text>
</comment>
<name>A0A329U6A2_9FIRM</name>
<evidence type="ECO:0000256" key="1">
    <source>
        <dbReference type="SAM" id="Phobius"/>
    </source>
</evidence>
<dbReference type="Pfam" id="PF06541">
    <property type="entry name" value="ABC_trans_CmpB"/>
    <property type="match status" value="2"/>
</dbReference>
<proteinExistence type="predicted"/>
<reference evidence="2 3" key="1">
    <citation type="submission" date="2018-02" db="EMBL/GenBank/DDBJ databases">
        <title>Complete genome sequencing of Faecalibacterium prausnitzii strains isolated from the human gut.</title>
        <authorList>
            <person name="Fitzgerald B.C."/>
            <person name="Shkoporov A.N."/>
            <person name="Ross P.R."/>
            <person name="Hill C."/>
        </authorList>
    </citation>
    <scope>NUCLEOTIDE SEQUENCE [LARGE SCALE GENOMIC DNA]</scope>
    <source>
        <strain evidence="2 3">APC922/41-1</strain>
    </source>
</reference>
<feature type="transmembrane region" description="Helical" evidence="1">
    <location>
        <begin position="66"/>
        <end position="85"/>
    </location>
</feature>
<evidence type="ECO:0000313" key="2">
    <source>
        <dbReference type="EMBL" id="RAW56616.1"/>
    </source>
</evidence>